<dbReference type="InterPro" id="IPR014440">
    <property type="entry name" value="HCCAis_GSTk"/>
</dbReference>
<dbReference type="GO" id="GO:0004364">
    <property type="term" value="F:glutathione transferase activity"/>
    <property type="evidence" value="ECO:0007669"/>
    <property type="project" value="TreeGrafter"/>
</dbReference>
<comment type="similarity">
    <text evidence="1">Belongs to the GST superfamily. NadH family.</text>
</comment>
<evidence type="ECO:0000313" key="4">
    <source>
        <dbReference type="EMBL" id="GEP55689.1"/>
    </source>
</evidence>
<sequence>MPPPTLTLYIDYKSPYAYLAKDPAYRLERETGVAIDWLPYILDIPAYLGTAKVDAAGRVLEQDRNAHQWRRVKYSYMDVRREANRVGLTIRGTRKIWNSSLAGIGLLYAKRHGAFRAYNDEVFERFWKHDLDIEDPAALADVLKRAGTDAADFASFAAGEGARELKAVQDAAEAKGVFGVPSFVFPDGDLYWGREHLPNIREILAAEDLSRRT</sequence>
<dbReference type="PANTHER" id="PTHR42943">
    <property type="entry name" value="GLUTATHIONE S-TRANSFERASE KAPPA"/>
    <property type="match status" value="1"/>
</dbReference>
<dbReference type="PANTHER" id="PTHR42943:SF2">
    <property type="entry name" value="GLUTATHIONE S-TRANSFERASE KAPPA 1"/>
    <property type="match status" value="1"/>
</dbReference>
<evidence type="ECO:0000256" key="2">
    <source>
        <dbReference type="PIRSR" id="PIRSR006386-1"/>
    </source>
</evidence>
<dbReference type="EMBL" id="BKAJ01000044">
    <property type="protein sequence ID" value="GEP55689.1"/>
    <property type="molecule type" value="Genomic_DNA"/>
</dbReference>
<proteinExistence type="inferred from homology"/>
<dbReference type="Gene3D" id="3.40.30.10">
    <property type="entry name" value="Glutaredoxin"/>
    <property type="match status" value="1"/>
</dbReference>
<evidence type="ECO:0000259" key="3">
    <source>
        <dbReference type="Pfam" id="PF01323"/>
    </source>
</evidence>
<accession>A0A512N9N4</accession>
<dbReference type="EC" id="5.99.1.4" evidence="1"/>
<protein>
    <recommendedName>
        <fullName evidence="1">2-hydroxychromene-2-carboxylate isomerase</fullName>
        <ecNumber evidence="1">5.99.1.4</ecNumber>
    </recommendedName>
</protein>
<dbReference type="AlphaFoldDB" id="A0A512N9N4"/>
<reference evidence="4 5" key="1">
    <citation type="submission" date="2019-07" db="EMBL/GenBank/DDBJ databases">
        <title>Whole genome shotgun sequence of Reyranella soli NBRC 108950.</title>
        <authorList>
            <person name="Hosoyama A."/>
            <person name="Uohara A."/>
            <person name="Ohji S."/>
            <person name="Ichikawa N."/>
        </authorList>
    </citation>
    <scope>NUCLEOTIDE SEQUENCE [LARGE SCALE GENOMIC DNA]</scope>
    <source>
        <strain evidence="4 5">NBRC 108950</strain>
    </source>
</reference>
<dbReference type="InterPro" id="IPR036249">
    <property type="entry name" value="Thioredoxin-like_sf"/>
</dbReference>
<dbReference type="RefSeq" id="WP_170303056.1">
    <property type="nucleotide sequence ID" value="NZ_BKAJ01000044.1"/>
</dbReference>
<dbReference type="InterPro" id="IPR001853">
    <property type="entry name" value="DSBA-like_thioredoxin_dom"/>
</dbReference>
<dbReference type="GO" id="GO:0006749">
    <property type="term" value="P:glutathione metabolic process"/>
    <property type="evidence" value="ECO:0007669"/>
    <property type="project" value="TreeGrafter"/>
</dbReference>
<evidence type="ECO:0000256" key="1">
    <source>
        <dbReference type="PIRNR" id="PIRNR006386"/>
    </source>
</evidence>
<gene>
    <name evidence="4" type="ORF">RSO01_28550</name>
</gene>
<dbReference type="Proteomes" id="UP000321058">
    <property type="component" value="Unassembled WGS sequence"/>
</dbReference>
<dbReference type="InterPro" id="IPR051924">
    <property type="entry name" value="GST_Kappa/NadH"/>
</dbReference>
<organism evidence="4 5">
    <name type="scientific">Reyranella soli</name>
    <dbReference type="NCBI Taxonomy" id="1230389"/>
    <lineage>
        <taxon>Bacteria</taxon>
        <taxon>Pseudomonadati</taxon>
        <taxon>Pseudomonadota</taxon>
        <taxon>Alphaproteobacteria</taxon>
        <taxon>Hyphomicrobiales</taxon>
        <taxon>Reyranellaceae</taxon>
        <taxon>Reyranella</taxon>
    </lineage>
</organism>
<keyword evidence="5" id="KW-1185">Reference proteome</keyword>
<comment type="catalytic activity">
    <reaction evidence="1">
        <text>2-hydroxychromene-2-carboxylate = (3E)-4-(2-hydroxyphenyl)-2-oxobut-3-enoate</text>
        <dbReference type="Rhea" id="RHEA:27401"/>
        <dbReference type="ChEBI" id="CHEBI:59350"/>
        <dbReference type="ChEBI" id="CHEBI:59353"/>
        <dbReference type="EC" id="5.99.1.4"/>
    </reaction>
</comment>
<feature type="domain" description="DSBA-like thioredoxin" evidence="3">
    <location>
        <begin position="5"/>
        <end position="204"/>
    </location>
</feature>
<feature type="active site" description="Nucleophile" evidence="2">
    <location>
        <position position="14"/>
    </location>
</feature>
<keyword evidence="1 4" id="KW-0413">Isomerase</keyword>
<name>A0A512N9N4_9HYPH</name>
<dbReference type="SUPFAM" id="SSF52833">
    <property type="entry name" value="Thioredoxin-like"/>
    <property type="match status" value="1"/>
</dbReference>
<dbReference type="GO" id="GO:0018845">
    <property type="term" value="F:2-hydroxychromene-2-carboxylate isomerase activity"/>
    <property type="evidence" value="ECO:0007669"/>
    <property type="project" value="UniProtKB-UniRule"/>
</dbReference>
<evidence type="ECO:0000313" key="5">
    <source>
        <dbReference type="Proteomes" id="UP000321058"/>
    </source>
</evidence>
<dbReference type="PIRSF" id="PIRSF006386">
    <property type="entry name" value="HCCAis_GSTk"/>
    <property type="match status" value="1"/>
</dbReference>
<dbReference type="Pfam" id="PF01323">
    <property type="entry name" value="DSBA"/>
    <property type="match status" value="1"/>
</dbReference>
<dbReference type="GO" id="GO:0004602">
    <property type="term" value="F:glutathione peroxidase activity"/>
    <property type="evidence" value="ECO:0007669"/>
    <property type="project" value="TreeGrafter"/>
</dbReference>
<comment type="caution">
    <text evidence="4">The sequence shown here is derived from an EMBL/GenBank/DDBJ whole genome shotgun (WGS) entry which is preliminary data.</text>
</comment>